<evidence type="ECO:0000256" key="5">
    <source>
        <dbReference type="ARBA" id="ARBA00022679"/>
    </source>
</evidence>
<keyword evidence="14" id="KW-1185">Reference proteome</keyword>
<dbReference type="InterPro" id="IPR000719">
    <property type="entry name" value="Prot_kinase_dom"/>
</dbReference>
<name>A0A1L9QFS2_9CYAN</name>
<accession>A0A1L9QFS2</accession>
<reference evidence="13" key="1">
    <citation type="submission" date="2016-10" db="EMBL/GenBank/DDBJ databases">
        <title>CRISPR-Cas defence system in Roseofilum reptotaenium: evidence of a bacteriophage-cyanobacterium arms race in the coral black band disease.</title>
        <authorList>
            <person name="Buerger P."/>
            <person name="Wood-Charlson E.M."/>
            <person name="Weynberg K.D."/>
            <person name="Willis B."/>
            <person name="Van Oppen M.J."/>
        </authorList>
    </citation>
    <scope>NUCLEOTIDE SEQUENCE [LARGE SCALE GENOMIC DNA]</scope>
    <source>
        <strain evidence="13">AO1-A</strain>
    </source>
</reference>
<evidence type="ECO:0000313" key="14">
    <source>
        <dbReference type="Proteomes" id="UP000183940"/>
    </source>
</evidence>
<dbReference type="GO" id="GO:0004674">
    <property type="term" value="F:protein serine/threonine kinase activity"/>
    <property type="evidence" value="ECO:0007669"/>
    <property type="project" value="UniProtKB-KW"/>
</dbReference>
<evidence type="ECO:0000256" key="6">
    <source>
        <dbReference type="ARBA" id="ARBA00022741"/>
    </source>
</evidence>
<gene>
    <name evidence="13" type="ORF">BI308_25630</name>
</gene>
<evidence type="ECO:0000256" key="4">
    <source>
        <dbReference type="ARBA" id="ARBA00022527"/>
    </source>
</evidence>
<dbReference type="Gene3D" id="3.30.200.20">
    <property type="entry name" value="Phosphorylase Kinase, domain 1"/>
    <property type="match status" value="1"/>
</dbReference>
<keyword evidence="7 13" id="KW-0418">Kinase</keyword>
<dbReference type="InterPro" id="IPR008271">
    <property type="entry name" value="Ser/Thr_kinase_AS"/>
</dbReference>
<comment type="catalytic activity">
    <reaction evidence="10">
        <text>L-threonyl-[protein] + ATP = O-phospho-L-threonyl-[protein] + ADP + H(+)</text>
        <dbReference type="Rhea" id="RHEA:46608"/>
        <dbReference type="Rhea" id="RHEA-COMP:11060"/>
        <dbReference type="Rhea" id="RHEA-COMP:11605"/>
        <dbReference type="ChEBI" id="CHEBI:15378"/>
        <dbReference type="ChEBI" id="CHEBI:30013"/>
        <dbReference type="ChEBI" id="CHEBI:30616"/>
        <dbReference type="ChEBI" id="CHEBI:61977"/>
        <dbReference type="ChEBI" id="CHEBI:456216"/>
        <dbReference type="EC" id="2.7.11.1"/>
    </reaction>
</comment>
<dbReference type="EC" id="2.7.11.1" evidence="2"/>
<feature type="non-terminal residue" evidence="13">
    <location>
        <position position="152"/>
    </location>
</feature>
<dbReference type="STRING" id="1925591.BI308_25630"/>
<evidence type="ECO:0000256" key="1">
    <source>
        <dbReference type="ARBA" id="ARBA00004192"/>
    </source>
</evidence>
<evidence type="ECO:0000256" key="8">
    <source>
        <dbReference type="ARBA" id="ARBA00022840"/>
    </source>
</evidence>
<dbReference type="Gene3D" id="1.10.510.10">
    <property type="entry name" value="Transferase(Phosphotransferase) domain 1"/>
    <property type="match status" value="1"/>
</dbReference>
<dbReference type="SUPFAM" id="SSF56112">
    <property type="entry name" value="Protein kinase-like (PK-like)"/>
    <property type="match status" value="1"/>
</dbReference>
<evidence type="ECO:0000256" key="7">
    <source>
        <dbReference type="ARBA" id="ARBA00022777"/>
    </source>
</evidence>
<evidence type="ECO:0000256" key="3">
    <source>
        <dbReference type="ARBA" id="ARBA00016885"/>
    </source>
</evidence>
<dbReference type="PANTHER" id="PTHR22984">
    <property type="entry name" value="SERINE/THREONINE-PROTEIN KINASE PIM"/>
    <property type="match status" value="1"/>
</dbReference>
<dbReference type="PROSITE" id="PS00108">
    <property type="entry name" value="PROTEIN_KINASE_ST"/>
    <property type="match status" value="1"/>
</dbReference>
<comment type="catalytic activity">
    <reaction evidence="11">
        <text>L-seryl-[protein] + ATP = O-phospho-L-seryl-[protein] + ADP + H(+)</text>
        <dbReference type="Rhea" id="RHEA:17989"/>
        <dbReference type="Rhea" id="RHEA-COMP:9863"/>
        <dbReference type="Rhea" id="RHEA-COMP:11604"/>
        <dbReference type="ChEBI" id="CHEBI:15378"/>
        <dbReference type="ChEBI" id="CHEBI:29999"/>
        <dbReference type="ChEBI" id="CHEBI:30616"/>
        <dbReference type="ChEBI" id="CHEBI:83421"/>
        <dbReference type="ChEBI" id="CHEBI:456216"/>
        <dbReference type="EC" id="2.7.11.1"/>
    </reaction>
</comment>
<dbReference type="PROSITE" id="PS50011">
    <property type="entry name" value="PROTEIN_KINASE_DOM"/>
    <property type="match status" value="1"/>
</dbReference>
<dbReference type="InterPro" id="IPR051138">
    <property type="entry name" value="PIM_Ser/Thr_kinase"/>
</dbReference>
<proteinExistence type="predicted"/>
<comment type="subcellular location">
    <subcellularLocation>
        <location evidence="1">Host cytoplasm</location>
    </subcellularLocation>
</comment>
<dbReference type="EMBL" id="MLAW01000095">
    <property type="protein sequence ID" value="OJJ12531.1"/>
    <property type="molecule type" value="Genomic_DNA"/>
</dbReference>
<organism evidence="13 14">
    <name type="scientific">Roseofilum reptotaenium AO1-A</name>
    <dbReference type="NCBI Taxonomy" id="1925591"/>
    <lineage>
        <taxon>Bacteria</taxon>
        <taxon>Bacillati</taxon>
        <taxon>Cyanobacteriota</taxon>
        <taxon>Cyanophyceae</taxon>
        <taxon>Desertifilales</taxon>
        <taxon>Desertifilaceae</taxon>
        <taxon>Roseofilum</taxon>
    </lineage>
</organism>
<dbReference type="Pfam" id="PF00069">
    <property type="entry name" value="Pkinase"/>
    <property type="match status" value="1"/>
</dbReference>
<evidence type="ECO:0000259" key="12">
    <source>
        <dbReference type="PROSITE" id="PS50011"/>
    </source>
</evidence>
<dbReference type="GO" id="GO:0005737">
    <property type="term" value="C:cytoplasm"/>
    <property type="evidence" value="ECO:0007669"/>
    <property type="project" value="TreeGrafter"/>
</dbReference>
<evidence type="ECO:0000256" key="9">
    <source>
        <dbReference type="ARBA" id="ARBA00023200"/>
    </source>
</evidence>
<evidence type="ECO:0000256" key="10">
    <source>
        <dbReference type="ARBA" id="ARBA00047899"/>
    </source>
</evidence>
<keyword evidence="8" id="KW-0067">ATP-binding</keyword>
<evidence type="ECO:0000313" key="13">
    <source>
        <dbReference type="EMBL" id="OJJ12531.1"/>
    </source>
</evidence>
<dbReference type="Proteomes" id="UP000183940">
    <property type="component" value="Unassembled WGS sequence"/>
</dbReference>
<evidence type="ECO:0000256" key="11">
    <source>
        <dbReference type="ARBA" id="ARBA00048679"/>
    </source>
</evidence>
<keyword evidence="9" id="KW-1035">Host cytoplasm</keyword>
<dbReference type="GO" id="GO:0005524">
    <property type="term" value="F:ATP binding"/>
    <property type="evidence" value="ECO:0007669"/>
    <property type="project" value="UniProtKB-KW"/>
</dbReference>
<keyword evidence="5" id="KW-0808">Transferase</keyword>
<sequence>MIPKLPDYHISETLYEGERTLVYRGVRSSDSLPVAIKILRNEYPSFSELLQFRNQYAIAKNLKTGVVQPLSLERYGNGYALIMEDLGAISLSQVLAEDRFLDLETCLQISIQLAEILQELDRQRVIHKDIKPANILIQPQTKEIKLIDFSIA</sequence>
<dbReference type="AlphaFoldDB" id="A0A1L9QFS2"/>
<dbReference type="PANTHER" id="PTHR22984:SF25">
    <property type="entry name" value="PROTEIN KINASE DOMAIN-CONTAINING PROTEIN"/>
    <property type="match status" value="1"/>
</dbReference>
<dbReference type="InterPro" id="IPR011009">
    <property type="entry name" value="Kinase-like_dom_sf"/>
</dbReference>
<keyword evidence="4" id="KW-0723">Serine/threonine-protein kinase</keyword>
<dbReference type="GO" id="GO:0030430">
    <property type="term" value="C:host cell cytoplasm"/>
    <property type="evidence" value="ECO:0007669"/>
    <property type="project" value="UniProtKB-SubCell"/>
</dbReference>
<keyword evidence="6" id="KW-0547">Nucleotide-binding</keyword>
<feature type="domain" description="Protein kinase" evidence="12">
    <location>
        <begin position="8"/>
        <end position="152"/>
    </location>
</feature>
<comment type="caution">
    <text evidence="13">The sequence shown here is derived from an EMBL/GenBank/DDBJ whole genome shotgun (WGS) entry which is preliminary data.</text>
</comment>
<evidence type="ECO:0000256" key="2">
    <source>
        <dbReference type="ARBA" id="ARBA00012513"/>
    </source>
</evidence>
<protein>
    <recommendedName>
        <fullName evidence="3">Serine/threonine-protein kinase 1</fullName>
        <ecNumber evidence="2">2.7.11.1</ecNumber>
    </recommendedName>
</protein>